<protein>
    <submittedName>
        <fullName evidence="3">Uncharacterized protein</fullName>
    </submittedName>
</protein>
<reference evidence="3" key="1">
    <citation type="journal article" date="2020" name="Nature">
        <title>Giant virus diversity and host interactions through global metagenomics.</title>
        <authorList>
            <person name="Schulz F."/>
            <person name="Roux S."/>
            <person name="Paez-Espino D."/>
            <person name="Jungbluth S."/>
            <person name="Walsh D.A."/>
            <person name="Denef V.J."/>
            <person name="McMahon K.D."/>
            <person name="Konstantinidis K.T."/>
            <person name="Eloe-Fadrosh E.A."/>
            <person name="Kyrpides N.C."/>
            <person name="Woyke T."/>
        </authorList>
    </citation>
    <scope>NUCLEOTIDE SEQUENCE</scope>
    <source>
        <strain evidence="3">GVMAG-S-1101165-84</strain>
    </source>
</reference>
<feature type="region of interest" description="Disordered" evidence="1">
    <location>
        <begin position="1"/>
        <end position="48"/>
    </location>
</feature>
<proteinExistence type="predicted"/>
<keyword evidence="2" id="KW-1133">Transmembrane helix</keyword>
<evidence type="ECO:0000313" key="3">
    <source>
        <dbReference type="EMBL" id="QHU11393.1"/>
    </source>
</evidence>
<feature type="transmembrane region" description="Helical" evidence="2">
    <location>
        <begin position="284"/>
        <end position="302"/>
    </location>
</feature>
<keyword evidence="2" id="KW-0472">Membrane</keyword>
<accession>A0A6C0K1G0</accession>
<feature type="compositionally biased region" description="Basic and acidic residues" evidence="1">
    <location>
        <begin position="20"/>
        <end position="30"/>
    </location>
</feature>
<dbReference type="AlphaFoldDB" id="A0A6C0K1G0"/>
<feature type="compositionally biased region" description="Basic and acidic residues" evidence="1">
    <location>
        <begin position="121"/>
        <end position="136"/>
    </location>
</feature>
<sequence length="314" mass="34491">MNYCSLEDAFGSPGCSSDAGAKEARKEERRKAKRCKGPQATFLGLDPDRQNVEKTPCVPAMNPQIGLRQHVPVTANQADLEPFQNQSCESEPLRKDQDRVLAFEMAENDDEAIIAHQRKYEWRPRDDGDPVGDKQRATRPNPASLVSGALSSFFGKDPMEERAPSGGMAGLFSTGIPTNDGFADYIPDSKNYLMEPNFTSSFTMTPGAKANAPTLPIPSVRDVWKPTAYNGANTSFLERLPPAGGTYPKDGGVSHESLSRKIDSIMERLDSMGKRSPEQTQTDILLFVSSGIFVLFMMDLLVRKGSSLKFLKGF</sequence>
<evidence type="ECO:0000256" key="1">
    <source>
        <dbReference type="SAM" id="MobiDB-lite"/>
    </source>
</evidence>
<organism evidence="3">
    <name type="scientific">viral metagenome</name>
    <dbReference type="NCBI Taxonomy" id="1070528"/>
    <lineage>
        <taxon>unclassified sequences</taxon>
        <taxon>metagenomes</taxon>
        <taxon>organismal metagenomes</taxon>
    </lineage>
</organism>
<name>A0A6C0K1G0_9ZZZZ</name>
<evidence type="ECO:0000256" key="2">
    <source>
        <dbReference type="SAM" id="Phobius"/>
    </source>
</evidence>
<keyword evidence="2" id="KW-0812">Transmembrane</keyword>
<dbReference type="EMBL" id="MN740782">
    <property type="protein sequence ID" value="QHU11393.1"/>
    <property type="molecule type" value="Genomic_DNA"/>
</dbReference>
<feature type="region of interest" description="Disordered" evidence="1">
    <location>
        <begin position="121"/>
        <end position="150"/>
    </location>
</feature>